<keyword evidence="9" id="KW-0460">Magnesium</keyword>
<feature type="binding site" evidence="9">
    <location>
        <position position="221"/>
    </location>
    <ligand>
        <name>Mn(2+)</name>
        <dbReference type="ChEBI" id="CHEBI:29035"/>
    </ligand>
</feature>
<feature type="binding site" evidence="9">
    <location>
        <position position="205"/>
    </location>
    <ligand>
        <name>NADPH</name>
        <dbReference type="ChEBI" id="CHEBI:57783"/>
    </ligand>
</feature>
<keyword evidence="7 9" id="KW-0414">Isoprene biosynthesis</keyword>
<feature type="domain" description="DXP reductoisomerase C-terminal" evidence="12">
    <location>
        <begin position="261"/>
        <end position="377"/>
    </location>
</feature>
<dbReference type="GO" id="GO:0051484">
    <property type="term" value="P:isopentenyl diphosphate biosynthetic process, methylerythritol 4-phosphate pathway involved in terpenoid biosynthetic process"/>
    <property type="evidence" value="ECO:0007669"/>
    <property type="project" value="UniProtKB-ARBA"/>
</dbReference>
<dbReference type="InterPro" id="IPR036169">
    <property type="entry name" value="DXPR_C_sf"/>
</dbReference>
<feature type="binding site" evidence="9">
    <location>
        <position position="14"/>
    </location>
    <ligand>
        <name>NADPH</name>
        <dbReference type="ChEBI" id="CHEBI:57783"/>
    </ligand>
</feature>
<keyword evidence="3 9" id="KW-0479">Metal-binding</keyword>
<comment type="catalytic activity">
    <reaction evidence="8">
        <text>2-C-methyl-D-erythritol 4-phosphate + NADP(+) = 1-deoxy-D-xylulose 5-phosphate + NADPH + H(+)</text>
        <dbReference type="Rhea" id="RHEA:13717"/>
        <dbReference type="ChEBI" id="CHEBI:15378"/>
        <dbReference type="ChEBI" id="CHEBI:57783"/>
        <dbReference type="ChEBI" id="CHEBI:57792"/>
        <dbReference type="ChEBI" id="CHEBI:58262"/>
        <dbReference type="ChEBI" id="CHEBI:58349"/>
        <dbReference type="EC" id="1.1.1.267"/>
    </reaction>
    <physiologicalReaction direction="right-to-left" evidence="8">
        <dbReference type="Rhea" id="RHEA:13719"/>
    </physiologicalReaction>
</comment>
<gene>
    <name evidence="9" type="primary">dxr</name>
    <name evidence="13" type="ORF">TH25_05670</name>
</gene>
<feature type="binding site" evidence="9">
    <location>
        <position position="218"/>
    </location>
    <ligand>
        <name>1-deoxy-D-xylulose 5-phosphate</name>
        <dbReference type="ChEBI" id="CHEBI:57792"/>
    </ligand>
</feature>
<dbReference type="Gene3D" id="1.10.1740.10">
    <property type="match status" value="1"/>
</dbReference>
<protein>
    <recommendedName>
        <fullName evidence="9">1-deoxy-D-xylulose 5-phosphate reductoisomerase</fullName>
        <shortName evidence="9">DXP reductoisomerase</shortName>
        <ecNumber evidence="9">1.1.1.267</ecNumber>
    </recommendedName>
    <alternativeName>
        <fullName evidence="9">1-deoxyxylulose-5-phosphate reductoisomerase</fullName>
    </alternativeName>
    <alternativeName>
        <fullName evidence="9">2-C-methyl-D-erythritol 4-phosphate synthase</fullName>
    </alternativeName>
</protein>
<dbReference type="GO" id="GO:0016853">
    <property type="term" value="F:isomerase activity"/>
    <property type="evidence" value="ECO:0007669"/>
    <property type="project" value="UniProtKB-KW"/>
</dbReference>
<dbReference type="Pfam" id="PF13288">
    <property type="entry name" value="DXPR_C"/>
    <property type="match status" value="1"/>
</dbReference>
<dbReference type="Pfam" id="PF08436">
    <property type="entry name" value="DXP_redisom_C"/>
    <property type="match status" value="1"/>
</dbReference>
<comment type="cofactor">
    <cofactor evidence="9">
        <name>Mg(2+)</name>
        <dbReference type="ChEBI" id="CHEBI:18420"/>
    </cofactor>
    <cofactor evidence="9">
        <name>Mn(2+)</name>
        <dbReference type="ChEBI" id="CHEBI:29035"/>
    </cofactor>
</comment>
<dbReference type="PANTHER" id="PTHR30525">
    <property type="entry name" value="1-DEOXY-D-XYLULOSE 5-PHOSPHATE REDUCTOISOMERASE"/>
    <property type="match status" value="1"/>
</dbReference>
<keyword evidence="4 9" id="KW-0521">NADP</keyword>
<comment type="pathway">
    <text evidence="1 9">Isoprenoid biosynthesis; isopentenyl diphosphate biosynthesis via DXP pathway; isopentenyl diphosphate from 1-deoxy-D-xylulose 5-phosphate: step 1/6.</text>
</comment>
<keyword evidence="5 9" id="KW-0560">Oxidoreductase</keyword>
<evidence type="ECO:0000256" key="3">
    <source>
        <dbReference type="ARBA" id="ARBA00022723"/>
    </source>
</evidence>
<feature type="binding site" evidence="9">
    <location>
        <position position="124"/>
    </location>
    <ligand>
        <name>NADPH</name>
        <dbReference type="ChEBI" id="CHEBI:57783"/>
    </ligand>
</feature>
<name>A0A367XFV8_9PROT</name>
<dbReference type="OrthoDB" id="9806546at2"/>
<dbReference type="NCBIfam" id="NF009114">
    <property type="entry name" value="PRK12464.1"/>
    <property type="match status" value="1"/>
</dbReference>
<feature type="binding site" evidence="9">
    <location>
        <position position="221"/>
    </location>
    <ligand>
        <name>1-deoxy-D-xylulose 5-phosphate</name>
        <dbReference type="ChEBI" id="CHEBI:57792"/>
    </ligand>
</feature>
<evidence type="ECO:0000256" key="7">
    <source>
        <dbReference type="ARBA" id="ARBA00023229"/>
    </source>
</evidence>
<dbReference type="GO" id="GO:0030604">
    <property type="term" value="F:1-deoxy-D-xylulose-5-phosphate reductoisomerase activity"/>
    <property type="evidence" value="ECO:0007669"/>
    <property type="project" value="UniProtKB-UniRule"/>
</dbReference>
<comment type="similarity">
    <text evidence="2 9">Belongs to the DXR family.</text>
</comment>
<dbReference type="Pfam" id="PF02670">
    <property type="entry name" value="DXP_reductoisom"/>
    <property type="match status" value="1"/>
</dbReference>
<evidence type="ECO:0000256" key="4">
    <source>
        <dbReference type="ARBA" id="ARBA00022857"/>
    </source>
</evidence>
<feature type="binding site" evidence="9">
    <location>
        <position position="125"/>
    </location>
    <ligand>
        <name>1-deoxy-D-xylulose 5-phosphate</name>
        <dbReference type="ChEBI" id="CHEBI:57792"/>
    </ligand>
</feature>
<dbReference type="Gene3D" id="3.40.50.720">
    <property type="entry name" value="NAD(P)-binding Rossmann-like Domain"/>
    <property type="match status" value="1"/>
</dbReference>
<dbReference type="RefSeq" id="WP_114087402.1">
    <property type="nucleotide sequence ID" value="NZ_JPWH01000003.1"/>
</dbReference>
<dbReference type="PANTHER" id="PTHR30525:SF0">
    <property type="entry name" value="1-DEOXY-D-XYLULOSE 5-PHOSPHATE REDUCTOISOMERASE, CHLOROPLASTIC"/>
    <property type="match status" value="1"/>
</dbReference>
<comment type="function">
    <text evidence="9">Catalyzes the NADPH-dependent rearrangement and reduction of 1-deoxy-D-xylulose-5-phosphate (DXP) to 2-C-methyl-D-erythritol 4-phosphate (MEP).</text>
</comment>
<dbReference type="SUPFAM" id="SSF55347">
    <property type="entry name" value="Glyceraldehyde-3-phosphate dehydrogenase-like, C-terminal domain"/>
    <property type="match status" value="1"/>
</dbReference>
<evidence type="ECO:0000256" key="9">
    <source>
        <dbReference type="HAMAP-Rule" id="MF_00183"/>
    </source>
</evidence>
<dbReference type="FunFam" id="3.40.50.720:FF:000045">
    <property type="entry name" value="1-deoxy-D-xylulose 5-phosphate reductoisomerase"/>
    <property type="match status" value="1"/>
</dbReference>
<feature type="binding site" evidence="9">
    <location>
        <position position="151"/>
    </location>
    <ligand>
        <name>1-deoxy-D-xylulose 5-phosphate</name>
        <dbReference type="ChEBI" id="CHEBI:57792"/>
    </ligand>
</feature>
<comment type="caution">
    <text evidence="13">The sequence shown here is derived from an EMBL/GenBank/DDBJ whole genome shotgun (WGS) entry which is preliminary data.</text>
</comment>
<evidence type="ECO:0000259" key="11">
    <source>
        <dbReference type="Pfam" id="PF08436"/>
    </source>
</evidence>
<feature type="binding site" evidence="9">
    <location>
        <position position="152"/>
    </location>
    <ligand>
        <name>Mn(2+)</name>
        <dbReference type="ChEBI" id="CHEBI:29035"/>
    </ligand>
</feature>
<feature type="binding site" evidence="9">
    <location>
        <position position="15"/>
    </location>
    <ligand>
        <name>NADPH</name>
        <dbReference type="ChEBI" id="CHEBI:57783"/>
    </ligand>
</feature>
<evidence type="ECO:0000256" key="6">
    <source>
        <dbReference type="ARBA" id="ARBA00023211"/>
    </source>
</evidence>
<feature type="binding site" evidence="9">
    <location>
        <position position="217"/>
    </location>
    <ligand>
        <name>1-deoxy-D-xylulose 5-phosphate</name>
        <dbReference type="ChEBI" id="CHEBI:57792"/>
    </ligand>
</feature>
<dbReference type="InterPro" id="IPR036291">
    <property type="entry name" value="NAD(P)-bd_dom_sf"/>
</dbReference>
<feature type="binding site" evidence="9">
    <location>
        <position position="126"/>
    </location>
    <ligand>
        <name>NADPH</name>
        <dbReference type="ChEBI" id="CHEBI:57783"/>
    </ligand>
</feature>
<dbReference type="SUPFAM" id="SSF51735">
    <property type="entry name" value="NAD(P)-binding Rossmann-fold domains"/>
    <property type="match status" value="1"/>
</dbReference>
<dbReference type="SUPFAM" id="SSF69055">
    <property type="entry name" value="1-deoxy-D-xylulose-5-phosphate reductoisomerase, C-terminal domain"/>
    <property type="match status" value="1"/>
</dbReference>
<evidence type="ECO:0000313" key="14">
    <source>
        <dbReference type="Proteomes" id="UP000252517"/>
    </source>
</evidence>
<proteinExistence type="inferred from homology"/>
<feature type="binding site" evidence="9">
    <location>
        <position position="40"/>
    </location>
    <ligand>
        <name>NADPH</name>
        <dbReference type="ChEBI" id="CHEBI:57783"/>
    </ligand>
</feature>
<dbReference type="EC" id="1.1.1.267" evidence="9"/>
<sequence length="388" mass="41645">MSVTKSVCIMGVTGSIGKSTVDVVRAHPDRYRVDTVTAHRNVAELARMAIELDARFAVIADPAFFDDLKSALSGTDIDAGAGENALIEAAERPCDIVIAGIVGAAGLRATLAAIRRGAIIGLANKETLVCAGELMMAEVRKFGATIIPVDSEHSAIFQVLDRDATDKVERILLTASGGPFRTWSMADMASVSREQALAHPNWSMGAKISIDSATMMNKGLELIEAARLFPVPEPQIEILVHPQSVIHSMVEYVDGSVLAQMGTPDMRTPIAYALGWPDRLELRLPRLDFASIGQFSFEAPDTGRFPAIRLAREALRSGGSLPIVLNAANEVAVAAFLAGRIGFLDIAKSVEHIMAAHADEKLLDIDHVFVIDDIARRSAEDLISQTAR</sequence>
<dbReference type="HAMAP" id="MF_00183">
    <property type="entry name" value="DXP_reductoisom"/>
    <property type="match status" value="1"/>
</dbReference>
<evidence type="ECO:0000259" key="12">
    <source>
        <dbReference type="Pfam" id="PF13288"/>
    </source>
</evidence>
<dbReference type="InterPro" id="IPR013644">
    <property type="entry name" value="DXP_reductoisomerase_C"/>
</dbReference>
<dbReference type="Proteomes" id="UP000252517">
    <property type="component" value="Unassembled WGS sequence"/>
</dbReference>
<evidence type="ECO:0000256" key="8">
    <source>
        <dbReference type="ARBA" id="ARBA00048543"/>
    </source>
</evidence>
<evidence type="ECO:0000313" key="13">
    <source>
        <dbReference type="EMBL" id="RCK52526.1"/>
    </source>
</evidence>
<feature type="binding site" evidence="9">
    <location>
        <position position="199"/>
    </location>
    <ligand>
        <name>1-deoxy-D-xylulose 5-phosphate</name>
        <dbReference type="ChEBI" id="CHEBI:57792"/>
    </ligand>
</feature>
<dbReference type="NCBIfam" id="TIGR00243">
    <property type="entry name" value="Dxr"/>
    <property type="match status" value="1"/>
</dbReference>
<dbReference type="AlphaFoldDB" id="A0A367XFV8"/>
<feature type="binding site" evidence="9">
    <location>
        <position position="152"/>
    </location>
    <ligand>
        <name>1-deoxy-D-xylulose 5-phosphate</name>
        <dbReference type="ChEBI" id="CHEBI:57792"/>
    </ligand>
</feature>
<feature type="binding site" evidence="9">
    <location>
        <position position="41"/>
    </location>
    <ligand>
        <name>NADPH</name>
        <dbReference type="ChEBI" id="CHEBI:57783"/>
    </ligand>
</feature>
<feature type="domain" description="1-deoxy-D-xylulose 5-phosphate reductoisomerase N-terminal" evidence="10">
    <location>
        <begin position="7"/>
        <end position="132"/>
    </location>
</feature>
<feature type="binding site" evidence="9">
    <location>
        <position position="16"/>
    </location>
    <ligand>
        <name>NADPH</name>
        <dbReference type="ChEBI" id="CHEBI:57783"/>
    </ligand>
</feature>
<accession>A0A367XFV8</accession>
<evidence type="ECO:0000259" key="10">
    <source>
        <dbReference type="Pfam" id="PF02670"/>
    </source>
</evidence>
<keyword evidence="6 9" id="KW-0464">Manganese</keyword>
<evidence type="ECO:0000256" key="5">
    <source>
        <dbReference type="ARBA" id="ARBA00023002"/>
    </source>
</evidence>
<reference evidence="13 14" key="1">
    <citation type="submission" date="2014-07" db="EMBL/GenBank/DDBJ databases">
        <title>Draft genome sequence of Thalassospira profundimaris S25-3-2.</title>
        <authorList>
            <person name="Lai Q."/>
            <person name="Shao Z."/>
        </authorList>
    </citation>
    <scope>NUCLEOTIDE SEQUENCE [LARGE SCALE GENOMIC DNA]</scope>
    <source>
        <strain evidence="13 14">S25-3-2</strain>
    </source>
</reference>
<feature type="binding site" evidence="9">
    <location>
        <position position="150"/>
    </location>
    <ligand>
        <name>Mn(2+)</name>
        <dbReference type="ChEBI" id="CHEBI:29035"/>
    </ligand>
</feature>
<dbReference type="InterPro" id="IPR003821">
    <property type="entry name" value="DXP_reductoisomerase"/>
</dbReference>
<dbReference type="PIRSF" id="PIRSF006205">
    <property type="entry name" value="Dxp_reductismrs"/>
    <property type="match status" value="1"/>
</dbReference>
<dbReference type="UniPathway" id="UPA00056">
    <property type="reaction ID" value="UER00092"/>
</dbReference>
<dbReference type="GO" id="GO:0070402">
    <property type="term" value="F:NADPH binding"/>
    <property type="evidence" value="ECO:0007669"/>
    <property type="project" value="InterPro"/>
</dbReference>
<comment type="caution">
    <text evidence="9">Lacks conserved residue(s) required for the propagation of feature annotation.</text>
</comment>
<feature type="binding site" evidence="9">
    <location>
        <position position="176"/>
    </location>
    <ligand>
        <name>1-deoxy-D-xylulose 5-phosphate</name>
        <dbReference type="ChEBI" id="CHEBI:57792"/>
    </ligand>
</feature>
<feature type="binding site" evidence="9">
    <location>
        <position position="13"/>
    </location>
    <ligand>
        <name>NADPH</name>
        <dbReference type="ChEBI" id="CHEBI:57783"/>
    </ligand>
</feature>
<organism evidence="13 14">
    <name type="scientific">Thalassospira profundimaris</name>
    <dbReference type="NCBI Taxonomy" id="502049"/>
    <lineage>
        <taxon>Bacteria</taxon>
        <taxon>Pseudomonadati</taxon>
        <taxon>Pseudomonadota</taxon>
        <taxon>Alphaproteobacteria</taxon>
        <taxon>Rhodospirillales</taxon>
        <taxon>Thalassospiraceae</taxon>
        <taxon>Thalassospira</taxon>
    </lineage>
</organism>
<evidence type="ECO:0000256" key="2">
    <source>
        <dbReference type="ARBA" id="ARBA00006825"/>
    </source>
</evidence>
<evidence type="ECO:0000256" key="1">
    <source>
        <dbReference type="ARBA" id="ARBA00005094"/>
    </source>
</evidence>
<feature type="domain" description="1-deoxy-D-xylulose 5-phosphate reductoisomerase C-terminal" evidence="11">
    <location>
        <begin position="146"/>
        <end position="229"/>
    </location>
</feature>
<dbReference type="InterPro" id="IPR013512">
    <property type="entry name" value="DXP_reductoisomerase_N"/>
</dbReference>
<feature type="binding site" evidence="9">
    <location>
        <position position="212"/>
    </location>
    <ligand>
        <name>1-deoxy-D-xylulose 5-phosphate</name>
        <dbReference type="ChEBI" id="CHEBI:57792"/>
    </ligand>
</feature>
<dbReference type="InterPro" id="IPR026877">
    <property type="entry name" value="DXPR_C"/>
</dbReference>
<dbReference type="EMBL" id="JPWH01000003">
    <property type="protein sequence ID" value="RCK52526.1"/>
    <property type="molecule type" value="Genomic_DNA"/>
</dbReference>
<dbReference type="GO" id="GO:0030145">
    <property type="term" value="F:manganese ion binding"/>
    <property type="evidence" value="ECO:0007669"/>
    <property type="project" value="TreeGrafter"/>
</dbReference>
<keyword evidence="13" id="KW-0413">Isomerase</keyword>